<sequence>MGQQMSTTLGGTRVWCCSIAGRLEEAGRGALCEVLEDRAQPRTAYGWQPDQGVLERSPVGPERVGGEQRERVVAEDVLGYAARRGNRQVRLGRGQPQPHPQRQGHQVCRPRGSRHSSCTGRSVRLVPSGCGRGLSAGRASRSTSRPRAVRWLAGHHGPGSRCRPGAAGYASTGGESAKAHGCGGVRPPLLYRLPHQVTEHRLDPAALVHARSLCPAAGRGCSCAGDPCRRSRSRRRVPRFSVFLPRTSAVSAGGRIVSGVSL</sequence>
<dbReference type="Proteomes" id="UP000585836">
    <property type="component" value="Unassembled WGS sequence"/>
</dbReference>
<dbReference type="AlphaFoldDB" id="A0A7W9PRL3"/>
<reference evidence="2 3" key="1">
    <citation type="submission" date="2020-08" db="EMBL/GenBank/DDBJ databases">
        <title>Genomic Encyclopedia of Type Strains, Phase III (KMG-III): the genomes of soil and plant-associated and newly described type strains.</title>
        <authorList>
            <person name="Whitman W."/>
        </authorList>
    </citation>
    <scope>NUCLEOTIDE SEQUENCE [LARGE SCALE GENOMIC DNA]</scope>
    <source>
        <strain evidence="2 3">CECT 3313</strain>
    </source>
</reference>
<organism evidence="2 3">
    <name type="scientific">Streptomyces echinatus</name>
    <dbReference type="NCBI Taxonomy" id="67293"/>
    <lineage>
        <taxon>Bacteria</taxon>
        <taxon>Bacillati</taxon>
        <taxon>Actinomycetota</taxon>
        <taxon>Actinomycetes</taxon>
        <taxon>Kitasatosporales</taxon>
        <taxon>Streptomycetaceae</taxon>
        <taxon>Streptomyces</taxon>
    </lineage>
</organism>
<proteinExistence type="predicted"/>
<comment type="caution">
    <text evidence="2">The sequence shown here is derived from an EMBL/GenBank/DDBJ whole genome shotgun (WGS) entry which is preliminary data.</text>
</comment>
<evidence type="ECO:0000256" key="1">
    <source>
        <dbReference type="SAM" id="MobiDB-lite"/>
    </source>
</evidence>
<feature type="compositionally biased region" description="Low complexity" evidence="1">
    <location>
        <begin position="92"/>
        <end position="106"/>
    </location>
</feature>
<accession>A0A7W9PRL3</accession>
<protein>
    <submittedName>
        <fullName evidence="2">Uncharacterized protein</fullName>
    </submittedName>
</protein>
<gene>
    <name evidence="2" type="ORF">FHS34_001820</name>
</gene>
<evidence type="ECO:0000313" key="2">
    <source>
        <dbReference type="EMBL" id="MBB5926364.1"/>
    </source>
</evidence>
<name>A0A7W9PRL3_9ACTN</name>
<keyword evidence="3" id="KW-1185">Reference proteome</keyword>
<feature type="region of interest" description="Disordered" evidence="1">
    <location>
        <begin position="49"/>
        <end position="68"/>
    </location>
</feature>
<feature type="region of interest" description="Disordered" evidence="1">
    <location>
        <begin position="87"/>
        <end position="122"/>
    </location>
</feature>
<evidence type="ECO:0000313" key="3">
    <source>
        <dbReference type="Proteomes" id="UP000585836"/>
    </source>
</evidence>
<dbReference type="EMBL" id="JACHJK010000003">
    <property type="protein sequence ID" value="MBB5926364.1"/>
    <property type="molecule type" value="Genomic_DNA"/>
</dbReference>